<evidence type="ECO:0000256" key="1">
    <source>
        <dbReference type="SAM" id="MobiDB-lite"/>
    </source>
</evidence>
<dbReference type="EMBL" id="JAACNO010002749">
    <property type="protein sequence ID" value="KAF4131083.1"/>
    <property type="molecule type" value="Genomic_DNA"/>
</dbReference>
<evidence type="ECO:0000313" key="3">
    <source>
        <dbReference type="EMBL" id="KAF4131083.1"/>
    </source>
</evidence>
<feature type="transmembrane region" description="Helical" evidence="2">
    <location>
        <begin position="465"/>
        <end position="485"/>
    </location>
</feature>
<name>A0A8S9TSY4_PHYIN</name>
<keyword evidence="2" id="KW-1133">Transmembrane helix</keyword>
<accession>A0A8S9TSY4</accession>
<reference evidence="3" key="1">
    <citation type="submission" date="2020-03" db="EMBL/GenBank/DDBJ databases">
        <title>Hybrid Assembly of Korean Phytophthora infestans isolates.</title>
        <authorList>
            <person name="Prokchorchik M."/>
            <person name="Lee Y."/>
            <person name="Seo J."/>
            <person name="Cho J.-H."/>
            <person name="Park Y.-E."/>
            <person name="Jang D.-C."/>
            <person name="Im J.-S."/>
            <person name="Choi J.-G."/>
            <person name="Park H.-J."/>
            <person name="Lee G.-B."/>
            <person name="Lee Y.-G."/>
            <person name="Hong S.-Y."/>
            <person name="Cho K."/>
            <person name="Sohn K.H."/>
        </authorList>
    </citation>
    <scope>NUCLEOTIDE SEQUENCE</scope>
    <source>
        <strain evidence="3">KR_2_A2</strain>
    </source>
</reference>
<proteinExistence type="predicted"/>
<evidence type="ECO:0000256" key="2">
    <source>
        <dbReference type="SAM" id="Phobius"/>
    </source>
</evidence>
<evidence type="ECO:0000313" key="4">
    <source>
        <dbReference type="Proteomes" id="UP000704712"/>
    </source>
</evidence>
<dbReference type="Proteomes" id="UP000704712">
    <property type="component" value="Unassembled WGS sequence"/>
</dbReference>
<comment type="caution">
    <text evidence="3">The sequence shown here is derived from an EMBL/GenBank/DDBJ whole genome shotgun (WGS) entry which is preliminary data.</text>
</comment>
<feature type="transmembrane region" description="Helical" evidence="2">
    <location>
        <begin position="556"/>
        <end position="581"/>
    </location>
</feature>
<feature type="transmembrane region" description="Helical" evidence="2">
    <location>
        <begin position="374"/>
        <end position="393"/>
    </location>
</feature>
<keyword evidence="2" id="KW-0472">Membrane</keyword>
<gene>
    <name evidence="3" type="ORF">GN958_ATG19718</name>
</gene>
<protein>
    <recommendedName>
        <fullName evidence="5">Transmembrane protein</fullName>
    </recommendedName>
</protein>
<feature type="compositionally biased region" description="Polar residues" evidence="1">
    <location>
        <begin position="753"/>
        <end position="762"/>
    </location>
</feature>
<organism evidence="3 4">
    <name type="scientific">Phytophthora infestans</name>
    <name type="common">Potato late blight agent</name>
    <name type="synonym">Botrytis infestans</name>
    <dbReference type="NCBI Taxonomy" id="4787"/>
    <lineage>
        <taxon>Eukaryota</taxon>
        <taxon>Sar</taxon>
        <taxon>Stramenopiles</taxon>
        <taxon>Oomycota</taxon>
        <taxon>Peronosporomycetes</taxon>
        <taxon>Peronosporales</taxon>
        <taxon>Peronosporaceae</taxon>
        <taxon>Phytophthora</taxon>
    </lineage>
</organism>
<evidence type="ECO:0008006" key="5">
    <source>
        <dbReference type="Google" id="ProtNLM"/>
    </source>
</evidence>
<dbReference type="AlphaFoldDB" id="A0A8S9TSY4"/>
<keyword evidence="2" id="KW-0812">Transmembrane</keyword>
<feature type="region of interest" description="Disordered" evidence="1">
    <location>
        <begin position="741"/>
        <end position="762"/>
    </location>
</feature>
<feature type="transmembrane region" description="Helical" evidence="2">
    <location>
        <begin position="497"/>
        <end position="516"/>
    </location>
</feature>
<sequence>MGEVSQHEEIAPEDNLTPKKVDLSSKRYHTVFMVCGRLRQLALVSIAAMGLWPLALQVILVPQSVFGDGHGDRYEQLSYFAFENDHYQVLAPRLLDCNELQTVLFNGATPKPTTDLVRAVPQQIFEQVRAFVVNKTTEGRETMLSVSSDILGLPADKSVCFGGVDDEGAIQIEALLSAADSPVFGVDGSCLETSDSHIRIRLQSTEFYVPDSMGELNPSRSSGAMLITSLVGANLNPVKSSCYEATRKARNVETQRNSQYLRLVSVYSKQLVVPETCDEFSLYGGERDQFGCAYSALGTSGAVANLNTDGAQRTYSFPAPWRMIQCSLSGECSSLLFTQMWLSEWTVEKAATGEVLRQNFVNHKVNEVTVDSTYSIRLVISLQILALVVTAFLTSMRGWYNMKCAFVSPWSRVMNATTSCTIAKVVRSSYNFILVAQMVLGMIQWRKQLTIDLLVGADTNEAVLRAFGCGTLVVVLAINIVFARAGDLKMQEMEPSFAHVVGFLSSIVLFAISRSSSVSASTRKLLATGMTSVSASDVTKYSGCRGSAVCAKEVSLGIYTVVLVIVIAGATFIGLTAHAMLQTLVRKSPKIGVGTKKSYNIGTPNSDAVPPEVNSFTRFLDDRSRSTSLYDSSTEVYVQLSPGDALLSTRAQLEASGFVLATSILFRYRDLPLFLVARILPIQFLNFFNMTVTTYELIHTSRMLNEVPVVLVADQVIHTHWSKLKEGRLDWMNEYFGGNGETSYRSSRESNRRQSVQKQVNT</sequence>